<name>A0A433RV36_9BACL</name>
<dbReference type="InterPro" id="IPR017459">
    <property type="entry name" value="Glycosyl_Trfase_fam3_N_dom"/>
</dbReference>
<dbReference type="PANTHER" id="PTHR43285">
    <property type="entry name" value="ANTHRANILATE PHOSPHORIBOSYLTRANSFERASE"/>
    <property type="match status" value="1"/>
</dbReference>
<dbReference type="Pfam" id="PF00591">
    <property type="entry name" value="Glycos_transf_3"/>
    <property type="match status" value="1"/>
</dbReference>
<keyword evidence="6 9" id="KW-0057">Aromatic amino acid biosynthesis</keyword>
<organism evidence="12 13">
    <name type="scientific">Candidatus Kurthia intestinigallinarum</name>
    <dbReference type="NCBI Taxonomy" id="1562256"/>
    <lineage>
        <taxon>Bacteria</taxon>
        <taxon>Bacillati</taxon>
        <taxon>Bacillota</taxon>
        <taxon>Bacilli</taxon>
        <taxon>Bacillales</taxon>
        <taxon>Caryophanaceae</taxon>
        <taxon>Kurthia</taxon>
    </lineage>
</organism>
<dbReference type="InterPro" id="IPR005940">
    <property type="entry name" value="Anthranilate_Pribosyl_Tfrase"/>
</dbReference>
<feature type="domain" description="Glycosyl transferase family 3 N-terminal" evidence="11">
    <location>
        <begin position="2"/>
        <end position="61"/>
    </location>
</feature>
<dbReference type="SUPFAM" id="SSF52418">
    <property type="entry name" value="Nucleoside phosphorylase/phosphoribosyltransferase catalytic domain"/>
    <property type="match status" value="1"/>
</dbReference>
<feature type="binding site" evidence="9">
    <location>
        <position position="224"/>
    </location>
    <ligand>
        <name>Mg(2+)</name>
        <dbReference type="ChEBI" id="CHEBI:18420"/>
        <label>2</label>
    </ligand>
</feature>
<dbReference type="GO" id="GO:0005829">
    <property type="term" value="C:cytosol"/>
    <property type="evidence" value="ECO:0007669"/>
    <property type="project" value="TreeGrafter"/>
</dbReference>
<comment type="subunit">
    <text evidence="9">Homodimer.</text>
</comment>
<evidence type="ECO:0000259" key="10">
    <source>
        <dbReference type="Pfam" id="PF00591"/>
    </source>
</evidence>
<dbReference type="Gene3D" id="1.20.970.10">
    <property type="entry name" value="Transferase, Pyrimidine Nucleoside Phosphorylase, Chain C"/>
    <property type="match status" value="1"/>
</dbReference>
<dbReference type="InterPro" id="IPR035902">
    <property type="entry name" value="Nuc_phospho_transferase"/>
</dbReference>
<evidence type="ECO:0000256" key="3">
    <source>
        <dbReference type="ARBA" id="ARBA00022676"/>
    </source>
</evidence>
<evidence type="ECO:0000256" key="7">
    <source>
        <dbReference type="ARBA" id="ARBA00052328"/>
    </source>
</evidence>
<dbReference type="InterPro" id="IPR000312">
    <property type="entry name" value="Glycosyl_Trfase_fam3"/>
</dbReference>
<dbReference type="PANTHER" id="PTHR43285:SF2">
    <property type="entry name" value="ANTHRANILATE PHOSPHORIBOSYLTRANSFERASE"/>
    <property type="match status" value="1"/>
</dbReference>
<dbReference type="Pfam" id="PF02885">
    <property type="entry name" value="Glycos_trans_3N"/>
    <property type="match status" value="1"/>
</dbReference>
<feature type="binding site" evidence="9">
    <location>
        <begin position="89"/>
        <end position="92"/>
    </location>
    <ligand>
        <name>5-phospho-alpha-D-ribose 1-diphosphate</name>
        <dbReference type="ChEBI" id="CHEBI:58017"/>
    </ligand>
</feature>
<keyword evidence="13" id="KW-1185">Reference proteome</keyword>
<comment type="function">
    <text evidence="9">Catalyzes the transfer of the phosphoribosyl group of 5-phosphorylribose-1-pyrophosphate (PRPP) to anthranilate to yield N-(5'-phosphoribosyl)-anthranilate (PRA).</text>
</comment>
<feature type="binding site" evidence="9">
    <location>
        <position position="119"/>
    </location>
    <ligand>
        <name>5-phospho-alpha-D-ribose 1-diphosphate</name>
        <dbReference type="ChEBI" id="CHEBI:58017"/>
    </ligand>
</feature>
<comment type="caution">
    <text evidence="12">The sequence shown here is derived from an EMBL/GenBank/DDBJ whole genome shotgun (WGS) entry which is preliminary data.</text>
</comment>
<feature type="binding site" evidence="9">
    <location>
        <position position="91"/>
    </location>
    <ligand>
        <name>Mg(2+)</name>
        <dbReference type="ChEBI" id="CHEBI:18420"/>
        <label>1</label>
    </ligand>
</feature>
<keyword evidence="3 9" id="KW-0328">Glycosyltransferase</keyword>
<dbReference type="InterPro" id="IPR036320">
    <property type="entry name" value="Glycosyl_Trfase_fam3_N_dom_sf"/>
</dbReference>
<dbReference type="OrthoDB" id="9806430at2"/>
<keyword evidence="9" id="KW-0479">Metal-binding</keyword>
<sequence>MKQLITNVQQGQDLTAEEMTLAATQLFDERTPLEDIEAFLIALSQKGETATELAALAQVMQGQALSLNETTQNYLDNCGTGGDGIGSFNISTTAAFVLAAGDVYVAKHGNRKISSLAGSADTLEELGIHADFTTAELKELLENERLAFIFAPKVHPKLKRIGQVRQKIGKPTIFNLVGPLANPVVLTTQFTGINRPDFVTDYAQVMHLLGRERGVVVCGAGGLDEASLAGENRLAILEHGQVREVTITPEALGLEEQPLSAIKGGNGKENAQIVCDVLQNKQGAYLDTVLLNAGIAFFAYGSVSTIEEGIHKARKIIASGAAFEKLQAVVAYSKEHVKEPA</sequence>
<evidence type="ECO:0000256" key="4">
    <source>
        <dbReference type="ARBA" id="ARBA00022679"/>
    </source>
</evidence>
<evidence type="ECO:0000259" key="11">
    <source>
        <dbReference type="Pfam" id="PF02885"/>
    </source>
</evidence>
<dbReference type="Proteomes" id="UP000288623">
    <property type="component" value="Unassembled WGS sequence"/>
</dbReference>
<feature type="binding site" evidence="9">
    <location>
        <begin position="107"/>
        <end position="115"/>
    </location>
    <ligand>
        <name>5-phospho-alpha-D-ribose 1-diphosphate</name>
        <dbReference type="ChEBI" id="CHEBI:58017"/>
    </ligand>
</feature>
<feature type="binding site" evidence="9">
    <location>
        <position position="79"/>
    </location>
    <ligand>
        <name>anthranilate</name>
        <dbReference type="ChEBI" id="CHEBI:16567"/>
        <label>1</label>
    </ligand>
</feature>
<dbReference type="FunFam" id="3.40.1030.10:FF:000002">
    <property type="entry name" value="Anthranilate phosphoribosyltransferase"/>
    <property type="match status" value="1"/>
</dbReference>
<dbReference type="AlphaFoldDB" id="A0A433RV36"/>
<comment type="cofactor">
    <cofactor evidence="9">
        <name>Mg(2+)</name>
        <dbReference type="ChEBI" id="CHEBI:18420"/>
    </cofactor>
    <text evidence="9">Binds 2 magnesium ions per monomer.</text>
</comment>
<comment type="similarity">
    <text evidence="9">Belongs to the anthranilate phosphoribosyltransferase family.</text>
</comment>
<evidence type="ECO:0000256" key="6">
    <source>
        <dbReference type="ARBA" id="ARBA00023141"/>
    </source>
</evidence>
<evidence type="ECO:0000256" key="1">
    <source>
        <dbReference type="ARBA" id="ARBA00004907"/>
    </source>
</evidence>
<protein>
    <recommendedName>
        <fullName evidence="9">Anthranilate phosphoribosyltransferase</fullName>
        <ecNumber evidence="9">2.4.2.18</ecNumber>
    </recommendedName>
</protein>
<dbReference type="GO" id="GO:0004048">
    <property type="term" value="F:anthranilate phosphoribosyltransferase activity"/>
    <property type="evidence" value="ECO:0007669"/>
    <property type="project" value="UniProtKB-UniRule"/>
</dbReference>
<dbReference type="UniPathway" id="UPA00035">
    <property type="reaction ID" value="UER00041"/>
</dbReference>
<feature type="binding site" evidence="9">
    <location>
        <begin position="82"/>
        <end position="83"/>
    </location>
    <ligand>
        <name>5-phospho-alpha-D-ribose 1-diphosphate</name>
        <dbReference type="ChEBI" id="CHEBI:58017"/>
    </ligand>
</feature>
<feature type="binding site" evidence="9">
    <location>
        <position position="165"/>
    </location>
    <ligand>
        <name>anthranilate</name>
        <dbReference type="ChEBI" id="CHEBI:16567"/>
        <label>2</label>
    </ligand>
</feature>
<evidence type="ECO:0000256" key="5">
    <source>
        <dbReference type="ARBA" id="ARBA00022822"/>
    </source>
</evidence>
<accession>A0A433RV36</accession>
<feature type="binding site" evidence="9">
    <location>
        <position position="225"/>
    </location>
    <ligand>
        <name>Mg(2+)</name>
        <dbReference type="ChEBI" id="CHEBI:18420"/>
        <label>2</label>
    </ligand>
</feature>
<reference evidence="12 13" key="1">
    <citation type="submission" date="2014-11" db="EMBL/GenBank/DDBJ databases">
        <title>Genome sequence and analysis of novel Kurthia sp.</title>
        <authorList>
            <person name="Lawson J.N."/>
            <person name="Gonzalez J.E."/>
            <person name="Rinauldi L."/>
            <person name="Xuan Z."/>
            <person name="Firman A."/>
            <person name="Shaddox L."/>
            <person name="Trudeau A."/>
            <person name="Shah S."/>
            <person name="Reiman D."/>
        </authorList>
    </citation>
    <scope>NUCLEOTIDE SEQUENCE [LARGE SCALE GENOMIC DNA]</scope>
    <source>
        <strain evidence="12 13">3B1D</strain>
    </source>
</reference>
<feature type="domain" description="Glycosyl transferase family 3" evidence="10">
    <location>
        <begin position="72"/>
        <end position="322"/>
    </location>
</feature>
<keyword evidence="9" id="KW-0460">Magnesium</keyword>
<keyword evidence="4 9" id="KW-0808">Transferase</keyword>
<dbReference type="HAMAP" id="MF_00211">
    <property type="entry name" value="TrpD"/>
    <property type="match status" value="1"/>
</dbReference>
<feature type="binding site" evidence="9">
    <location>
        <position position="79"/>
    </location>
    <ligand>
        <name>5-phospho-alpha-D-ribose 1-diphosphate</name>
        <dbReference type="ChEBI" id="CHEBI:58017"/>
    </ligand>
</feature>
<evidence type="ECO:0000256" key="8">
    <source>
        <dbReference type="ARBA" id="ARBA00061188"/>
    </source>
</evidence>
<proteinExistence type="inferred from homology"/>
<comment type="caution">
    <text evidence="9">Lacks conserved residue(s) required for the propagation of feature annotation.</text>
</comment>
<evidence type="ECO:0000256" key="2">
    <source>
        <dbReference type="ARBA" id="ARBA00022605"/>
    </source>
</evidence>
<dbReference type="EC" id="2.4.2.18" evidence="9"/>
<comment type="catalytic activity">
    <reaction evidence="7 9">
        <text>N-(5-phospho-beta-D-ribosyl)anthranilate + diphosphate = 5-phospho-alpha-D-ribose 1-diphosphate + anthranilate</text>
        <dbReference type="Rhea" id="RHEA:11768"/>
        <dbReference type="ChEBI" id="CHEBI:16567"/>
        <dbReference type="ChEBI" id="CHEBI:18277"/>
        <dbReference type="ChEBI" id="CHEBI:33019"/>
        <dbReference type="ChEBI" id="CHEBI:58017"/>
        <dbReference type="EC" id="2.4.2.18"/>
    </reaction>
</comment>
<dbReference type="RefSeq" id="WP_126990038.1">
    <property type="nucleotide sequence ID" value="NZ_JTFC01000026.1"/>
</dbReference>
<gene>
    <name evidence="9" type="primary">trpD</name>
    <name evidence="12" type="ORF">QI30_06050</name>
</gene>
<feature type="binding site" evidence="9">
    <location>
        <position position="110"/>
    </location>
    <ligand>
        <name>anthranilate</name>
        <dbReference type="ChEBI" id="CHEBI:16567"/>
        <label>1</label>
    </ligand>
</feature>
<comment type="similarity">
    <text evidence="8">In the C-terminal section; belongs to the anthranilate phosphoribosyltransferase family.</text>
</comment>
<evidence type="ECO:0000313" key="13">
    <source>
        <dbReference type="Proteomes" id="UP000288623"/>
    </source>
</evidence>
<keyword evidence="2 9" id="KW-0028">Amino-acid biosynthesis</keyword>
<dbReference type="GO" id="GO:0000162">
    <property type="term" value="P:L-tryptophan biosynthetic process"/>
    <property type="evidence" value="ECO:0007669"/>
    <property type="project" value="UniProtKB-UniRule"/>
</dbReference>
<dbReference type="Gene3D" id="3.40.1030.10">
    <property type="entry name" value="Nucleoside phosphorylase/phosphoribosyltransferase catalytic domain"/>
    <property type="match status" value="1"/>
</dbReference>
<dbReference type="NCBIfam" id="TIGR01245">
    <property type="entry name" value="trpD"/>
    <property type="match status" value="1"/>
</dbReference>
<evidence type="ECO:0000256" key="9">
    <source>
        <dbReference type="HAMAP-Rule" id="MF_00211"/>
    </source>
</evidence>
<dbReference type="GO" id="GO:0000287">
    <property type="term" value="F:magnesium ion binding"/>
    <property type="evidence" value="ECO:0007669"/>
    <property type="project" value="UniProtKB-UniRule"/>
</dbReference>
<feature type="binding site" evidence="9">
    <location>
        <position position="87"/>
    </location>
    <ligand>
        <name>5-phospho-alpha-D-ribose 1-diphosphate</name>
        <dbReference type="ChEBI" id="CHEBI:58017"/>
    </ligand>
</feature>
<comment type="pathway">
    <text evidence="1 9">Amino-acid biosynthesis; L-tryptophan biosynthesis; L-tryptophan from chorismate: step 2/5.</text>
</comment>
<keyword evidence="5 9" id="KW-0822">Tryptophan biosynthesis</keyword>
<dbReference type="EMBL" id="JTFC01000026">
    <property type="protein sequence ID" value="RUS57152.1"/>
    <property type="molecule type" value="Genomic_DNA"/>
</dbReference>
<feature type="binding site" evidence="9">
    <location>
        <position position="225"/>
    </location>
    <ligand>
        <name>Mg(2+)</name>
        <dbReference type="ChEBI" id="CHEBI:18420"/>
        <label>1</label>
    </ligand>
</feature>
<dbReference type="SUPFAM" id="SSF47648">
    <property type="entry name" value="Nucleoside phosphorylase/phosphoribosyltransferase N-terminal domain"/>
    <property type="match status" value="1"/>
</dbReference>
<evidence type="ECO:0000313" key="12">
    <source>
        <dbReference type="EMBL" id="RUS57152.1"/>
    </source>
</evidence>